<dbReference type="GO" id="GO:0005524">
    <property type="term" value="F:ATP binding"/>
    <property type="evidence" value="ECO:0007669"/>
    <property type="project" value="UniProtKB-UniRule"/>
</dbReference>
<dbReference type="FunFam" id="3.30.470.20:FF:000036">
    <property type="entry name" value="Inositol hexakisphosphate and diphosphoinositol-pentakisphosphate kinase"/>
    <property type="match status" value="1"/>
</dbReference>
<dbReference type="Gene3D" id="3.40.50.11950">
    <property type="match status" value="1"/>
</dbReference>
<dbReference type="PANTHER" id="PTHR12750:SF9">
    <property type="entry name" value="INOSITOL HEXAKISPHOSPHATE AND DIPHOSPHOINOSITOL-PENTAKISPHOSPHATE KINASE"/>
    <property type="match status" value="1"/>
</dbReference>
<feature type="region of interest" description="Disordered" evidence="16">
    <location>
        <begin position="1007"/>
        <end position="1035"/>
    </location>
</feature>
<dbReference type="FunFam" id="3.40.50.11950:FF:000002">
    <property type="entry name" value="Inositol hexakisphosphate and diphosphoinositol-pentakisphosphate kinase"/>
    <property type="match status" value="1"/>
</dbReference>
<dbReference type="Pfam" id="PF08443">
    <property type="entry name" value="RimK"/>
    <property type="match status" value="1"/>
</dbReference>
<dbReference type="InterPro" id="IPR040557">
    <property type="entry name" value="VIP1_N"/>
</dbReference>
<dbReference type="GO" id="GO:0006020">
    <property type="term" value="P:inositol metabolic process"/>
    <property type="evidence" value="ECO:0007669"/>
    <property type="project" value="TreeGrafter"/>
</dbReference>
<dbReference type="PROSITE" id="PS50975">
    <property type="entry name" value="ATP_GRASP"/>
    <property type="match status" value="1"/>
</dbReference>
<dbReference type="GO" id="GO:0033857">
    <property type="term" value="F:5-diphosphoinositol pentakisphosphate 1-kinase activity"/>
    <property type="evidence" value="ECO:0007669"/>
    <property type="project" value="TreeGrafter"/>
</dbReference>
<keyword evidence="6 15" id="KW-0808">Transferase</keyword>
<dbReference type="GO" id="GO:0005856">
    <property type="term" value="C:cytoskeleton"/>
    <property type="evidence" value="ECO:0007669"/>
    <property type="project" value="UniProtKB-SubCell"/>
</dbReference>
<keyword evidence="19" id="KW-1185">Reference proteome</keyword>
<dbReference type="SUPFAM" id="SSF56059">
    <property type="entry name" value="Glutathione synthetase ATP-binding domain-like"/>
    <property type="match status" value="1"/>
</dbReference>
<evidence type="ECO:0000256" key="16">
    <source>
        <dbReference type="SAM" id="MobiDB-lite"/>
    </source>
</evidence>
<dbReference type="Proteomes" id="UP001175226">
    <property type="component" value="Unassembled WGS sequence"/>
</dbReference>
<accession>A0AA39K7J0</accession>
<evidence type="ECO:0000313" key="18">
    <source>
        <dbReference type="EMBL" id="KAK0453628.1"/>
    </source>
</evidence>
<evidence type="ECO:0000256" key="8">
    <source>
        <dbReference type="ARBA" id="ARBA00022777"/>
    </source>
</evidence>
<feature type="compositionally biased region" description="Low complexity" evidence="16">
    <location>
        <begin position="648"/>
        <end position="672"/>
    </location>
</feature>
<name>A0AA39K7J0_9AGAR</name>
<evidence type="ECO:0000256" key="9">
    <source>
        <dbReference type="ARBA" id="ARBA00022840"/>
    </source>
</evidence>
<organism evidence="18 19">
    <name type="scientific">Armillaria borealis</name>
    <dbReference type="NCBI Taxonomy" id="47425"/>
    <lineage>
        <taxon>Eukaryota</taxon>
        <taxon>Fungi</taxon>
        <taxon>Dikarya</taxon>
        <taxon>Basidiomycota</taxon>
        <taxon>Agaricomycotina</taxon>
        <taxon>Agaricomycetes</taxon>
        <taxon>Agaricomycetidae</taxon>
        <taxon>Agaricales</taxon>
        <taxon>Marasmiineae</taxon>
        <taxon>Physalacriaceae</taxon>
        <taxon>Armillaria</taxon>
    </lineage>
</organism>
<comment type="function">
    <text evidence="15">Bifunctional inositol kinase that acts in concert with the IP6K kinases to synthesize the diphosphate group-containing inositol pyrophosphates diphosphoinositol pentakisphosphate, PP-InsP5, and bis-diphosphoinositol tetrakisphosphate, (PP)2-InsP4. PP-InsP5 and (PP)2-InsP4, also respectively called InsP7 and InsP8, may regulate a variety of cellular processes, including apoptosis, vesicle trafficking, cytoskeletal dynamics, and exocytosis. Phosphorylates inositol hexakisphosphate (InsP6).</text>
</comment>
<dbReference type="EC" id="2.7.4.24" evidence="3 15"/>
<keyword evidence="10" id="KW-0206">Cytoskeleton</keyword>
<proteinExistence type="inferred from homology"/>
<sequence length="1035" mass="117256">MHWDRQSRLSTFFNSPERASPRSSSILTRSSSPSSSHSDLPATLDAHQNANPVVLGVCAMDVKARSKAMREILIRLVERARGSIEVKVFGDKVILDEDVENWPRCDILISFFSTDFPLDKAISYVKLRNPFCINDLAPQALLWDRRLVGAVLDYLKVPTPPRLEVSRDGGPKIDPELISLMKQRHGITLGGYQVTPEVILREDGDAIIIDGKVLEKPFVEKPVSGEDHNVYIYFKGGGGRRLFRKVGNKSSDLDPTLNHPRTDGSYIYEKFIDVDNSEDIKVYTVGKEYTHAETRKSPVVDGVVRRNTEGKEIRFITRLTEEERAWATKICEGFGQRVCGFDMLRCNNGKKSQVIDVNGWSFVKGNNTYYGTAFLFRGLSVSAHRGNVSWSIKSSEAMKLSCAERPDRCDMTCRGFPLLYLCTRYNNTQPSDKAADILAALCMRLSSSPDRALPGAENMSVETPTWLLKANVTVYRHADRTPKQKLKFNFPIGEPWTQPFVTLLNGEKEEIILREKDQLNLIATAVEEAKKLGADGEELNKLTQLNNALFSKIDLPGTKAQLKPVYSKRQAGHVRRLTKLTLVFKWGGEFTHSARYQSRDLGENMKKDISIMNKEVLQNVKIFTSSERRVIASAEIFAASLYDTQSPSYTMNTSSNSSSRSSTDGSTNGSGSYMNSPHPETPLTLIVRKDLLDDSNAAKDLMDDVKKRLKILLRPGESEKRPELTWPKSMKKEPVEVVKEVIELLGSFRDIMHRNFETMDVDKIQERWCCGDEPWLFRERWEKLFEDFCDVEQKKFDPSRVSELYDTIKYCALHHRTFLFAIFDENGRRDPLQPHDRKLHELYGRAKALFDLVAPQEYGIDPDEKEEIGVLTSLPLLHNVVQDLEAARNNGGSSLTLYFTKESHIHTLVNLVLLSGLPIANRRIPELDYASHITFELYERNHGRGKSDKEYSIKISLSEGAHSSNVLDSTLDARHSLNVQSRRKLTQHLPYSLVIEKLSKHFHRLSELEDEDTGPDTPFETVEALPALDSGSEDV</sequence>
<evidence type="ECO:0000256" key="6">
    <source>
        <dbReference type="ARBA" id="ARBA00022679"/>
    </source>
</evidence>
<dbReference type="EMBL" id="JAUEPT010000003">
    <property type="protein sequence ID" value="KAK0453628.1"/>
    <property type="molecule type" value="Genomic_DNA"/>
</dbReference>
<dbReference type="Gene3D" id="3.30.470.20">
    <property type="entry name" value="ATP-grasp fold, B domain"/>
    <property type="match status" value="1"/>
</dbReference>
<comment type="subcellular location">
    <subcellularLocation>
        <location evidence="1 15">Cytoplasm</location>
        <location evidence="1 15">Cytoskeleton</location>
    </subcellularLocation>
</comment>
<comment type="catalytic activity">
    <reaction evidence="12">
        <text>1D-myo-inositol hexakisphosphate + ATP = 1-diphospho-1D-myo-inositol 2,3,4,5,6-pentakisphosphate + ADP</text>
        <dbReference type="Rhea" id="RHEA:37459"/>
        <dbReference type="ChEBI" id="CHEBI:30616"/>
        <dbReference type="ChEBI" id="CHEBI:58130"/>
        <dbReference type="ChEBI" id="CHEBI:74946"/>
        <dbReference type="ChEBI" id="CHEBI:456216"/>
        <dbReference type="EC" id="2.7.4.24"/>
    </reaction>
    <physiologicalReaction direction="left-to-right" evidence="12">
        <dbReference type="Rhea" id="RHEA:37460"/>
    </physiologicalReaction>
</comment>
<keyword evidence="8 15" id="KW-0418">Kinase</keyword>
<evidence type="ECO:0000313" key="19">
    <source>
        <dbReference type="Proteomes" id="UP001175226"/>
    </source>
</evidence>
<dbReference type="AlphaFoldDB" id="A0AA39K7J0"/>
<evidence type="ECO:0000256" key="10">
    <source>
        <dbReference type="ARBA" id="ARBA00023212"/>
    </source>
</evidence>
<dbReference type="Gene3D" id="3.40.50.1240">
    <property type="entry name" value="Phosphoglycerate mutase-like"/>
    <property type="match status" value="1"/>
</dbReference>
<comment type="catalytic activity">
    <reaction evidence="11">
        <text>5-diphospho-1D-myo-inositol 1,2,3,4,6-pentakisphosphate + ATP + H(+) = 1,5-bis(diphospho)-1D-myo-inositol 2,3,4,6-tetrakisphosphate + ADP</text>
        <dbReference type="Rhea" id="RHEA:10276"/>
        <dbReference type="ChEBI" id="CHEBI:15378"/>
        <dbReference type="ChEBI" id="CHEBI:30616"/>
        <dbReference type="ChEBI" id="CHEBI:58628"/>
        <dbReference type="ChEBI" id="CHEBI:77983"/>
        <dbReference type="ChEBI" id="CHEBI:456216"/>
        <dbReference type="EC" id="2.7.4.24"/>
    </reaction>
    <physiologicalReaction direction="left-to-right" evidence="11">
        <dbReference type="Rhea" id="RHEA:10277"/>
    </physiologicalReaction>
</comment>
<dbReference type="GO" id="GO:0052843">
    <property type="term" value="F:inositol-1-diphosphate-2,3,4,5,6-pentakisphosphate diphosphatase activity"/>
    <property type="evidence" value="ECO:0007669"/>
    <property type="project" value="UniProtKB-ARBA"/>
</dbReference>
<dbReference type="SUPFAM" id="SSF53254">
    <property type="entry name" value="Phosphoglycerate mutase-like"/>
    <property type="match status" value="1"/>
</dbReference>
<evidence type="ECO:0000256" key="7">
    <source>
        <dbReference type="ARBA" id="ARBA00022741"/>
    </source>
</evidence>
<evidence type="ECO:0000256" key="13">
    <source>
        <dbReference type="ARBA" id="ARBA00071668"/>
    </source>
</evidence>
<evidence type="ECO:0000256" key="14">
    <source>
        <dbReference type="PROSITE-ProRule" id="PRU00409"/>
    </source>
</evidence>
<keyword evidence="7 14" id="KW-0547">Nucleotide-binding</keyword>
<keyword evidence="5" id="KW-0597">Phosphoprotein</keyword>
<evidence type="ECO:0000256" key="3">
    <source>
        <dbReference type="ARBA" id="ARBA00012893"/>
    </source>
</evidence>
<evidence type="ECO:0000256" key="15">
    <source>
        <dbReference type="RuleBase" id="RU365032"/>
    </source>
</evidence>
<dbReference type="Pfam" id="PF00328">
    <property type="entry name" value="His_Phos_2"/>
    <property type="match status" value="1"/>
</dbReference>
<dbReference type="GO" id="GO:0032958">
    <property type="term" value="P:inositol phosphate biosynthetic process"/>
    <property type="evidence" value="ECO:0007669"/>
    <property type="project" value="TreeGrafter"/>
</dbReference>
<dbReference type="InterPro" id="IPR011761">
    <property type="entry name" value="ATP-grasp"/>
</dbReference>
<dbReference type="GO" id="GO:0046872">
    <property type="term" value="F:metal ion binding"/>
    <property type="evidence" value="ECO:0007669"/>
    <property type="project" value="InterPro"/>
</dbReference>
<dbReference type="GO" id="GO:0005829">
    <property type="term" value="C:cytosol"/>
    <property type="evidence" value="ECO:0007669"/>
    <property type="project" value="TreeGrafter"/>
</dbReference>
<evidence type="ECO:0000259" key="17">
    <source>
        <dbReference type="PROSITE" id="PS50975"/>
    </source>
</evidence>
<dbReference type="PANTHER" id="PTHR12750">
    <property type="entry name" value="DIPHOSPHOINOSITOL PENTAKISPHOSPHATE KINASE"/>
    <property type="match status" value="1"/>
</dbReference>
<dbReference type="InterPro" id="IPR037446">
    <property type="entry name" value="His_Pase_VIP1"/>
</dbReference>
<evidence type="ECO:0000256" key="4">
    <source>
        <dbReference type="ARBA" id="ARBA00022490"/>
    </source>
</evidence>
<feature type="region of interest" description="Disordered" evidence="16">
    <location>
        <begin position="648"/>
        <end position="679"/>
    </location>
</feature>
<dbReference type="GO" id="GO:0052723">
    <property type="term" value="F:inositol hexakisphosphate 1-kinase activity"/>
    <property type="evidence" value="ECO:0007669"/>
    <property type="project" value="UniProtKB-ARBA"/>
</dbReference>
<keyword evidence="9 14" id="KW-0067">ATP-binding</keyword>
<feature type="region of interest" description="Disordered" evidence="16">
    <location>
        <begin position="1"/>
        <end position="43"/>
    </location>
</feature>
<gene>
    <name evidence="18" type="ORF">EV421DRAFT_1897630</name>
</gene>
<keyword evidence="4 15" id="KW-0963">Cytoplasm</keyword>
<evidence type="ECO:0000256" key="11">
    <source>
        <dbReference type="ARBA" id="ARBA00033696"/>
    </source>
</evidence>
<comment type="caution">
    <text evidence="18">The sequence shown here is derived from an EMBL/GenBank/DDBJ whole genome shotgun (WGS) entry which is preliminary data.</text>
</comment>
<dbReference type="InterPro" id="IPR000560">
    <property type="entry name" value="His_Pase_clade-2"/>
</dbReference>
<comment type="similarity">
    <text evidence="2 15">Belongs to the histidine acid phosphatase family. VIP1 subfamily.</text>
</comment>
<evidence type="ECO:0000256" key="2">
    <source>
        <dbReference type="ARBA" id="ARBA00005609"/>
    </source>
</evidence>
<evidence type="ECO:0000256" key="12">
    <source>
        <dbReference type="ARBA" id="ARBA00034629"/>
    </source>
</evidence>
<reference evidence="18" key="1">
    <citation type="submission" date="2023-06" db="EMBL/GenBank/DDBJ databases">
        <authorList>
            <consortium name="Lawrence Berkeley National Laboratory"/>
            <person name="Ahrendt S."/>
            <person name="Sahu N."/>
            <person name="Indic B."/>
            <person name="Wong-Bajracharya J."/>
            <person name="Merenyi Z."/>
            <person name="Ke H.-M."/>
            <person name="Monk M."/>
            <person name="Kocsube S."/>
            <person name="Drula E."/>
            <person name="Lipzen A."/>
            <person name="Balint B."/>
            <person name="Henrissat B."/>
            <person name="Andreopoulos B."/>
            <person name="Martin F.M."/>
            <person name="Harder C.B."/>
            <person name="Rigling D."/>
            <person name="Ford K.L."/>
            <person name="Foster G.D."/>
            <person name="Pangilinan J."/>
            <person name="Papanicolaou A."/>
            <person name="Barry K."/>
            <person name="LaButti K."/>
            <person name="Viragh M."/>
            <person name="Koriabine M."/>
            <person name="Yan M."/>
            <person name="Riley R."/>
            <person name="Champramary S."/>
            <person name="Plett K.L."/>
            <person name="Tsai I.J."/>
            <person name="Slot J."/>
            <person name="Sipos G."/>
            <person name="Plett J."/>
            <person name="Nagy L.G."/>
            <person name="Grigoriev I.V."/>
        </authorList>
    </citation>
    <scope>NUCLEOTIDE SEQUENCE</scope>
    <source>
        <strain evidence="18">FPL87.14</strain>
    </source>
</reference>
<protein>
    <recommendedName>
        <fullName evidence="13 15">Inositol hexakisphosphate and diphosphoinositol-pentakisphosphate kinase</fullName>
        <ecNumber evidence="3 15">2.7.4.24</ecNumber>
    </recommendedName>
</protein>
<dbReference type="InterPro" id="IPR013651">
    <property type="entry name" value="ATP-grasp_RimK-type"/>
</dbReference>
<feature type="domain" description="ATP-grasp" evidence="17">
    <location>
        <begin position="184"/>
        <end position="390"/>
    </location>
</feature>
<evidence type="ECO:0000256" key="5">
    <source>
        <dbReference type="ARBA" id="ARBA00022553"/>
    </source>
</evidence>
<dbReference type="InterPro" id="IPR029033">
    <property type="entry name" value="His_PPase_superfam"/>
</dbReference>
<dbReference type="Pfam" id="PF18086">
    <property type="entry name" value="PPIP5K2_N"/>
    <property type="match status" value="1"/>
</dbReference>
<evidence type="ECO:0000256" key="1">
    <source>
        <dbReference type="ARBA" id="ARBA00004245"/>
    </source>
</evidence>
<feature type="compositionally biased region" description="Low complexity" evidence="16">
    <location>
        <begin position="21"/>
        <end position="38"/>
    </location>
</feature>